<keyword evidence="3" id="KW-0808">Transferase</keyword>
<dbReference type="Proteomes" id="UP000053562">
    <property type="component" value="Unassembled WGS sequence"/>
</dbReference>
<evidence type="ECO:0000256" key="5">
    <source>
        <dbReference type="ARBA" id="ARBA00022777"/>
    </source>
</evidence>
<protein>
    <recommendedName>
        <fullName evidence="2">pyridoxal kinase</fullName>
        <ecNumber evidence="2">2.7.1.35</ecNumber>
    </recommendedName>
</protein>
<feature type="region of interest" description="Disordered" evidence="7">
    <location>
        <begin position="127"/>
        <end position="166"/>
    </location>
</feature>
<organism evidence="9 10">
    <name type="scientific">Plasmodium vivax India VII</name>
    <dbReference type="NCBI Taxonomy" id="1077284"/>
    <lineage>
        <taxon>Eukaryota</taxon>
        <taxon>Sar</taxon>
        <taxon>Alveolata</taxon>
        <taxon>Apicomplexa</taxon>
        <taxon>Aconoidasida</taxon>
        <taxon>Haemosporida</taxon>
        <taxon>Plasmodiidae</taxon>
        <taxon>Plasmodium</taxon>
        <taxon>Plasmodium (Plasmodium)</taxon>
    </lineage>
</organism>
<reference evidence="9 10" key="1">
    <citation type="submission" date="2011-08" db="EMBL/GenBank/DDBJ databases">
        <title>The Genome Sequence of Plasmodium vivax India VII.</title>
        <authorList>
            <consortium name="The Broad Institute Genome Sequencing Platform"/>
            <consortium name="The Broad Institute Genome Sequencing Center for Infectious Disease"/>
            <person name="Neafsey D."/>
            <person name="Carlton J."/>
            <person name="Barnwell J."/>
            <person name="Collins W."/>
            <person name="Escalante A."/>
            <person name="Mullikin J."/>
            <person name="Saul A."/>
            <person name="Guigo R."/>
            <person name="Camara F."/>
            <person name="Young S.K."/>
            <person name="Zeng Q."/>
            <person name="Gargeya S."/>
            <person name="Fitzgerald M."/>
            <person name="Haas B."/>
            <person name="Abouelleil A."/>
            <person name="Alvarado L."/>
            <person name="Arachchi H.M."/>
            <person name="Berlin A."/>
            <person name="Brown A."/>
            <person name="Chapman S.B."/>
            <person name="Chen Z."/>
            <person name="Dunbar C."/>
            <person name="Freedman E."/>
            <person name="Gearin G."/>
            <person name="Gellesch M."/>
            <person name="Goldberg J."/>
            <person name="Griggs A."/>
            <person name="Gujja S."/>
            <person name="Heiman D."/>
            <person name="Howarth C."/>
            <person name="Larson L."/>
            <person name="Lui A."/>
            <person name="MacDonald P.J.P."/>
            <person name="Montmayeur A."/>
            <person name="Murphy C."/>
            <person name="Neiman D."/>
            <person name="Pearson M."/>
            <person name="Priest M."/>
            <person name="Roberts A."/>
            <person name="Saif S."/>
            <person name="Shea T."/>
            <person name="Shenoy N."/>
            <person name="Sisk P."/>
            <person name="Stolte C."/>
            <person name="Sykes S."/>
            <person name="Wortman J."/>
            <person name="Nusbaum C."/>
            <person name="Birren B."/>
        </authorList>
    </citation>
    <scope>NUCLEOTIDE SEQUENCE [LARGE SCALE GENOMIC DNA]</scope>
    <source>
        <strain evidence="9 10">India VII</strain>
    </source>
</reference>
<evidence type="ECO:0000256" key="3">
    <source>
        <dbReference type="ARBA" id="ARBA00022679"/>
    </source>
</evidence>
<proteinExistence type="inferred from homology"/>
<dbReference type="PANTHER" id="PTHR10534">
    <property type="entry name" value="PYRIDOXAL KINASE"/>
    <property type="match status" value="1"/>
</dbReference>
<dbReference type="GO" id="GO:0009443">
    <property type="term" value="P:pyridoxal 5'-phosphate salvage"/>
    <property type="evidence" value="ECO:0007669"/>
    <property type="project" value="InterPro"/>
</dbReference>
<dbReference type="EMBL" id="KQ234323">
    <property type="protein sequence ID" value="KMZ79536.1"/>
    <property type="molecule type" value="Genomic_DNA"/>
</dbReference>
<evidence type="ECO:0000313" key="9">
    <source>
        <dbReference type="EMBL" id="KMZ79536.1"/>
    </source>
</evidence>
<evidence type="ECO:0000256" key="1">
    <source>
        <dbReference type="ARBA" id="ARBA00008805"/>
    </source>
</evidence>
<dbReference type="GO" id="GO:0005524">
    <property type="term" value="F:ATP binding"/>
    <property type="evidence" value="ECO:0007669"/>
    <property type="project" value="UniProtKB-KW"/>
</dbReference>
<dbReference type="Pfam" id="PF08543">
    <property type="entry name" value="Phos_pyr_kin"/>
    <property type="match status" value="1"/>
</dbReference>
<gene>
    <name evidence="9" type="ORF">PVIIG_05496</name>
</gene>
<dbReference type="AlphaFoldDB" id="A0A0J9SA10"/>
<name>A0A0J9SA10_PLAVI</name>
<feature type="domain" description="Pyridoxamine kinase/Phosphomethylpyrimidine kinase" evidence="8">
    <location>
        <begin position="170"/>
        <end position="332"/>
    </location>
</feature>
<dbReference type="GO" id="GO:0008478">
    <property type="term" value="F:pyridoxal kinase activity"/>
    <property type="evidence" value="ECO:0007669"/>
    <property type="project" value="UniProtKB-EC"/>
</dbReference>
<sequence length="364" mass="40603">MNPSASREHIISIQSHVIDGFCGNNIASFVLRRRGHAPKIFNTVQYYSKYRHLGVEMKHEEMQIILGALKEDLAAGGANRGRSNCGSGIGGSGNRGRGVYFLTGYIKTKECVEAVMSHIWELKNEHREKRATQMDPQVEEAPQATEEKADGNASQRNSGNPCADDSSFEKLQSVDYLWICDPVMGDNGRLYVDKDVVLAYKKCIPFVDIMTPNQFELELLCDRKINNENDVTSCVRFLLNRGVQLVVVTSVQYLFDEDHLYLYVGYLDSQGELVAFKYKIFRFDFDVCGSGDLFAALLLSFVVRHRGNVLLIVSKVLNIVHNVIKNSLSAGELNIIENQDIIASDGLCGNFIKAEPVCAAHPTP</sequence>
<keyword evidence="6" id="KW-0067">ATP-binding</keyword>
<dbReference type="SUPFAM" id="SSF53613">
    <property type="entry name" value="Ribokinase-like"/>
    <property type="match status" value="1"/>
</dbReference>
<keyword evidence="5 9" id="KW-0418">Kinase</keyword>
<evidence type="ECO:0000256" key="7">
    <source>
        <dbReference type="SAM" id="MobiDB-lite"/>
    </source>
</evidence>
<dbReference type="PANTHER" id="PTHR10534:SF2">
    <property type="entry name" value="PYRIDOXAL KINASE"/>
    <property type="match status" value="1"/>
</dbReference>
<dbReference type="CDD" id="cd01173">
    <property type="entry name" value="pyridoxal_pyridoxamine_kinase"/>
    <property type="match status" value="1"/>
</dbReference>
<evidence type="ECO:0000256" key="2">
    <source>
        <dbReference type="ARBA" id="ARBA00012104"/>
    </source>
</evidence>
<dbReference type="GO" id="GO:0005829">
    <property type="term" value="C:cytosol"/>
    <property type="evidence" value="ECO:0007669"/>
    <property type="project" value="TreeGrafter"/>
</dbReference>
<dbReference type="InterPro" id="IPR029056">
    <property type="entry name" value="Ribokinase-like"/>
</dbReference>
<comment type="similarity">
    <text evidence="1">Belongs to the pyridoxine kinase family.</text>
</comment>
<evidence type="ECO:0000256" key="4">
    <source>
        <dbReference type="ARBA" id="ARBA00022741"/>
    </source>
</evidence>
<evidence type="ECO:0000259" key="8">
    <source>
        <dbReference type="Pfam" id="PF08543"/>
    </source>
</evidence>
<dbReference type="OrthoDB" id="3689at2759"/>
<dbReference type="InterPro" id="IPR004625">
    <property type="entry name" value="PyrdxlKinase"/>
</dbReference>
<accession>A0A0J9SA10</accession>
<keyword evidence="4" id="KW-0547">Nucleotide-binding</keyword>
<dbReference type="EC" id="2.7.1.35" evidence="2"/>
<evidence type="ECO:0000256" key="6">
    <source>
        <dbReference type="ARBA" id="ARBA00022840"/>
    </source>
</evidence>
<dbReference type="Gene3D" id="3.40.1190.20">
    <property type="match status" value="1"/>
</dbReference>
<evidence type="ECO:0000313" key="10">
    <source>
        <dbReference type="Proteomes" id="UP000053562"/>
    </source>
</evidence>
<dbReference type="InterPro" id="IPR013749">
    <property type="entry name" value="PM/HMP-P_kinase-1"/>
</dbReference>